<sequence>MKEVSMNDLIHNDRELVPSAAMTRRALRAARPGVEEAMANGLVASAQITATSYVAAEAVRRTTHLANLMQQTAVEHPELTNIYAAYLGDFTLLARQSIAGTAVWE</sequence>
<dbReference type="Proteomes" id="UP000318578">
    <property type="component" value="Unassembled WGS sequence"/>
</dbReference>
<dbReference type="RefSeq" id="WP_144640784.1">
    <property type="nucleotide sequence ID" value="NZ_VJZA01000033.1"/>
</dbReference>
<proteinExistence type="predicted"/>
<reference evidence="1 2" key="1">
    <citation type="submission" date="2019-07" db="EMBL/GenBank/DDBJ databases">
        <title>New species of Amycolatopsis and Streptomyces.</title>
        <authorList>
            <person name="Duangmal K."/>
            <person name="Teo W.F.A."/>
            <person name="Lipun K."/>
        </authorList>
    </citation>
    <scope>NUCLEOTIDE SEQUENCE [LARGE SCALE GENOMIC DNA]</scope>
    <source>
        <strain evidence="1 2">JCM 30562</strain>
    </source>
</reference>
<dbReference type="AlphaFoldDB" id="A0A558A8Y9"/>
<name>A0A558A8Y9_9PSEU</name>
<accession>A0A558A8Y9</accession>
<gene>
    <name evidence="1" type="ORF">FNH06_19595</name>
</gene>
<keyword evidence="2" id="KW-1185">Reference proteome</keyword>
<evidence type="ECO:0000313" key="1">
    <source>
        <dbReference type="EMBL" id="TVT20721.1"/>
    </source>
</evidence>
<protein>
    <submittedName>
        <fullName evidence="1">Uncharacterized protein</fullName>
    </submittedName>
</protein>
<organism evidence="1 2">
    <name type="scientific">Amycolatopsis acidiphila</name>
    <dbReference type="NCBI Taxonomy" id="715473"/>
    <lineage>
        <taxon>Bacteria</taxon>
        <taxon>Bacillati</taxon>
        <taxon>Actinomycetota</taxon>
        <taxon>Actinomycetes</taxon>
        <taxon>Pseudonocardiales</taxon>
        <taxon>Pseudonocardiaceae</taxon>
        <taxon>Amycolatopsis</taxon>
    </lineage>
</organism>
<dbReference type="EMBL" id="VJZA01000033">
    <property type="protein sequence ID" value="TVT20721.1"/>
    <property type="molecule type" value="Genomic_DNA"/>
</dbReference>
<comment type="caution">
    <text evidence="1">The sequence shown here is derived from an EMBL/GenBank/DDBJ whole genome shotgun (WGS) entry which is preliminary data.</text>
</comment>
<evidence type="ECO:0000313" key="2">
    <source>
        <dbReference type="Proteomes" id="UP000318578"/>
    </source>
</evidence>